<keyword evidence="2" id="KW-0812">Transmembrane</keyword>
<evidence type="ECO:0000313" key="5">
    <source>
        <dbReference type="Proteomes" id="UP000824159"/>
    </source>
</evidence>
<gene>
    <name evidence="4" type="ORF">IAD12_00175</name>
</gene>
<organism evidence="4 5">
    <name type="scientific">Candidatus Allocopromorpha excrementavium</name>
    <dbReference type="NCBI Taxonomy" id="2840741"/>
    <lineage>
        <taxon>Bacteria</taxon>
        <taxon>Bacillati</taxon>
        <taxon>Bacillota</taxon>
        <taxon>Clostridia</taxon>
        <taxon>Eubacteriales</taxon>
        <taxon>Eubacteriaceae</taxon>
        <taxon>Eubacteriaceae incertae sedis</taxon>
        <taxon>Candidatus Allocopromorpha</taxon>
    </lineage>
</organism>
<protein>
    <recommendedName>
        <fullName evidence="6">GLUG domain-containing protein</fullName>
    </recommendedName>
</protein>
<keyword evidence="2" id="KW-0472">Membrane</keyword>
<feature type="signal peptide" evidence="3">
    <location>
        <begin position="1"/>
        <end position="26"/>
    </location>
</feature>
<evidence type="ECO:0000256" key="2">
    <source>
        <dbReference type="SAM" id="Phobius"/>
    </source>
</evidence>
<keyword evidence="2" id="KW-1133">Transmembrane helix</keyword>
<feature type="chain" id="PRO_5038339231" description="GLUG domain-containing protein" evidence="3">
    <location>
        <begin position="27"/>
        <end position="904"/>
    </location>
</feature>
<accession>A0A9D1HB91</accession>
<comment type="caution">
    <text evidence="4">The sequence shown here is derived from an EMBL/GenBank/DDBJ whole genome shotgun (WGS) entry which is preliminary data.</text>
</comment>
<reference evidence="4" key="1">
    <citation type="submission" date="2020-10" db="EMBL/GenBank/DDBJ databases">
        <authorList>
            <person name="Gilroy R."/>
        </authorList>
    </citation>
    <scope>NUCLEOTIDE SEQUENCE</scope>
    <source>
        <strain evidence="4">CHK176-22527</strain>
    </source>
</reference>
<proteinExistence type="predicted"/>
<name>A0A9D1HB91_9FIRM</name>
<feature type="transmembrane region" description="Helical" evidence="2">
    <location>
        <begin position="877"/>
        <end position="897"/>
    </location>
</feature>
<reference evidence="4" key="2">
    <citation type="journal article" date="2021" name="PeerJ">
        <title>Extensive microbial diversity within the chicken gut microbiome revealed by metagenomics and culture.</title>
        <authorList>
            <person name="Gilroy R."/>
            <person name="Ravi A."/>
            <person name="Getino M."/>
            <person name="Pursley I."/>
            <person name="Horton D.L."/>
            <person name="Alikhan N.F."/>
            <person name="Baker D."/>
            <person name="Gharbi K."/>
            <person name="Hall N."/>
            <person name="Watson M."/>
            <person name="Adriaenssens E.M."/>
            <person name="Foster-Nyarko E."/>
            <person name="Jarju S."/>
            <person name="Secka A."/>
            <person name="Antonio M."/>
            <person name="Oren A."/>
            <person name="Chaudhuri R.R."/>
            <person name="La Ragione R."/>
            <person name="Hildebrand F."/>
            <person name="Pallen M.J."/>
        </authorList>
    </citation>
    <scope>NUCLEOTIDE SEQUENCE</scope>
    <source>
        <strain evidence="4">CHK176-22527</strain>
    </source>
</reference>
<dbReference type="Proteomes" id="UP000824159">
    <property type="component" value="Unassembled WGS sequence"/>
</dbReference>
<dbReference type="AlphaFoldDB" id="A0A9D1HB91"/>
<evidence type="ECO:0000313" key="4">
    <source>
        <dbReference type="EMBL" id="HIT98654.1"/>
    </source>
</evidence>
<evidence type="ECO:0008006" key="6">
    <source>
        <dbReference type="Google" id="ProtNLM"/>
    </source>
</evidence>
<keyword evidence="1" id="KW-0175">Coiled coil</keyword>
<evidence type="ECO:0000256" key="1">
    <source>
        <dbReference type="SAM" id="Coils"/>
    </source>
</evidence>
<dbReference type="Gene3D" id="2.160.20.110">
    <property type="match status" value="1"/>
</dbReference>
<feature type="coiled-coil region" evidence="1">
    <location>
        <begin position="690"/>
        <end position="720"/>
    </location>
</feature>
<evidence type="ECO:0000256" key="3">
    <source>
        <dbReference type="SAM" id="SignalP"/>
    </source>
</evidence>
<dbReference type="EMBL" id="DVLX01000004">
    <property type="protein sequence ID" value="HIT98654.1"/>
    <property type="molecule type" value="Genomic_DNA"/>
</dbReference>
<sequence>MKKRAYMICLLAFMLIMSMIPAAALAADDDGYGLWVDGTEVTVDNADNVLGDDTVSYNAETKTLTLNGAEIDTAHTDGSYTSGIYAEDDINIVLRGSSSINISGGQITAGVHANGVISISGGGSLGITAGGAGIETRAISMGYTADEAGVVINGGAVTVKAHGSSGIYAVYVDNSYGTTPPSRYFKINGGTVELDAESETPYSCWATNTKPDFSGYEGYSATAILNSWEELRTYDENRWDYYRYIKVQPLVYDKNGISEDGEHYQPAEQASDGYYEIENAGNLFWFAEKLKESEDNGSLNARLAKNITMPEDMNWIAMGVGTYGFPYNGVFDGGGYTISNLSAKSDSTASVFNNEGLFKTIGTDGVVKDLGMINPSVTPDSGYAGAICGTNYGLIENCYNQSGNIRGTSMYCGGIAGQNEGTIKECFNTGSVTSEYGSSIGGIAGYTHSGGEIIDCFNIGDITGAWYVGGICGQLDGGTVENCYGAGPATATYPGYGSTANPVVGVRLGDYTVDNTYYINDKQNNAGGRTEAQFASGEVAYLLNAGRSDTVWGQTIGQQEAPVLGGAAVYEGYEFCYSENVSYSNDSSKVFEDKPKHSFTVLKCDGENHWYKCAAEGCPEIRGTEKHKGGEATYFRGPLCEVCSTEYGKPKESPLDSVDDISLENLTVEDKTELEEVKSAVEQEIDDNGTEYSQEELKELENRLEEITDLIEIIENAEEMEETINSLPDKVSPDDTEAEKQINAAREQYDALSEYEKKLVSDEAVEKLESLLTQLADYRIIVGDNSTWTKGSDRGLTFIANGAYSKFTGIEIDGTALDTENYAAESGSTVITLKPDYMNTLTEEKHTITVFYTDGEAEGTFTVVSSALPGTGDDFQIVPYIILMIISGCAVMILSLMRLRKERI</sequence>
<keyword evidence="3" id="KW-0732">Signal</keyword>